<dbReference type="Proteomes" id="UP000218899">
    <property type="component" value="Chromosome"/>
</dbReference>
<sequence length="91" mass="10060">MSVGACRPSICRREGQGRLRLMATNENALLEKIRRLPPEKIKEVEDFVDFIGQSEGDDEKAFMRAVVQGLADLEAGRSVSLAEAKKRLGLS</sequence>
<dbReference type="KEGG" id="sva:SVA_2875"/>
<reference evidence="1 2" key="1">
    <citation type="submission" date="2015-08" db="EMBL/GenBank/DDBJ databases">
        <title>Complete genome sequence of Sulfurifustis variabilis.</title>
        <authorList>
            <person name="Miura A."/>
            <person name="Kojima H."/>
            <person name="Fukui M."/>
        </authorList>
    </citation>
    <scope>NUCLEOTIDE SEQUENCE [LARGE SCALE GENOMIC DNA]</scope>
    <source>
        <strain evidence="2">skN76</strain>
    </source>
</reference>
<organism evidence="1 2">
    <name type="scientific">Sulfurifustis variabilis</name>
    <dbReference type="NCBI Taxonomy" id="1675686"/>
    <lineage>
        <taxon>Bacteria</taxon>
        <taxon>Pseudomonadati</taxon>
        <taxon>Pseudomonadota</taxon>
        <taxon>Gammaproteobacteria</taxon>
        <taxon>Acidiferrobacterales</taxon>
        <taxon>Acidiferrobacteraceae</taxon>
        <taxon>Sulfurifustis</taxon>
    </lineage>
</organism>
<proteinExistence type="predicted"/>
<dbReference type="AlphaFoldDB" id="A0A1B4V7A0"/>
<accession>A0A1B4V7A0</accession>
<dbReference type="EMBL" id="AP014936">
    <property type="protein sequence ID" value="BAU49423.1"/>
    <property type="molecule type" value="Genomic_DNA"/>
</dbReference>
<gene>
    <name evidence="1" type="ORF">SVA_2875</name>
</gene>
<evidence type="ECO:0000313" key="2">
    <source>
        <dbReference type="Proteomes" id="UP000218899"/>
    </source>
</evidence>
<evidence type="ECO:0000313" key="1">
    <source>
        <dbReference type="EMBL" id="BAU49423.1"/>
    </source>
</evidence>
<keyword evidence="2" id="KW-1185">Reference proteome</keyword>
<name>A0A1B4V7A0_9GAMM</name>
<protein>
    <submittedName>
        <fullName evidence="1">Uncharacterized protein</fullName>
    </submittedName>
</protein>